<evidence type="ECO:0000313" key="2">
    <source>
        <dbReference type="EMBL" id="KAG5641421.1"/>
    </source>
</evidence>
<name>A0A9P7G1U0_9AGAR</name>
<feature type="compositionally biased region" description="Pro residues" evidence="1">
    <location>
        <begin position="102"/>
        <end position="128"/>
    </location>
</feature>
<dbReference type="EMBL" id="JABCKV010000315">
    <property type="protein sequence ID" value="KAG5641421.1"/>
    <property type="molecule type" value="Genomic_DNA"/>
</dbReference>
<organism evidence="2 3">
    <name type="scientific">Asterophora parasitica</name>
    <dbReference type="NCBI Taxonomy" id="117018"/>
    <lineage>
        <taxon>Eukaryota</taxon>
        <taxon>Fungi</taxon>
        <taxon>Dikarya</taxon>
        <taxon>Basidiomycota</taxon>
        <taxon>Agaricomycotina</taxon>
        <taxon>Agaricomycetes</taxon>
        <taxon>Agaricomycetidae</taxon>
        <taxon>Agaricales</taxon>
        <taxon>Tricholomatineae</taxon>
        <taxon>Lyophyllaceae</taxon>
        <taxon>Asterophora</taxon>
    </lineage>
</organism>
<evidence type="ECO:0000313" key="3">
    <source>
        <dbReference type="Proteomes" id="UP000775547"/>
    </source>
</evidence>
<sequence>MPIRKDSLLKPELHDRSMSRLLPNCHVDSTYTHTDARTAPALNMSTKSDPMSTSQQPLSAEDRLTTLEMKMASIHTTLLNNSTGMEQITALLKALTPGNVPPAPMAPTVNPAPIPPASSTPNASPPTPDASTPLGDISRLRPAPPPVYDGSQTGGQAFMQACKLYISLCQKTFANDNVKIGWVLMYMQHGRAAEFVTRVFTFGGVQQVFKDWASFEVTFADEFYAQDEVRNASPYTGVHHLLPKRLVSLDAKITKRLGAIVTNRLSEVKVEEWMQAARQQELLMRADEDFFRWQVPAPTCAFEQHQTLPSAPLRHHQLTLPANQPQSPFLGSQCWCPMPWQPNHSPLVCPWTSTALEQCDPTCRMTISVVDANSQGTMHEIAPTAGISAPCHLTSWMS</sequence>
<proteinExistence type="predicted"/>
<dbReference type="Proteomes" id="UP000775547">
    <property type="component" value="Unassembled WGS sequence"/>
</dbReference>
<dbReference type="OrthoDB" id="3067544at2759"/>
<keyword evidence="3" id="KW-1185">Reference proteome</keyword>
<gene>
    <name evidence="2" type="ORF">DXG03_005255</name>
</gene>
<feature type="region of interest" description="Disordered" evidence="1">
    <location>
        <begin position="102"/>
        <end position="149"/>
    </location>
</feature>
<accession>A0A9P7G1U0</accession>
<reference evidence="2" key="2">
    <citation type="submission" date="2021-10" db="EMBL/GenBank/DDBJ databases">
        <title>Phylogenomics reveals ancestral predisposition of the termite-cultivated fungus Termitomyces towards a domesticated lifestyle.</title>
        <authorList>
            <person name="Auxier B."/>
            <person name="Grum-Grzhimaylo A."/>
            <person name="Cardenas M.E."/>
            <person name="Lodge J.D."/>
            <person name="Laessoe T."/>
            <person name="Pedersen O."/>
            <person name="Smith M.E."/>
            <person name="Kuyper T.W."/>
            <person name="Franco-Molano E.A."/>
            <person name="Baroni T.J."/>
            <person name="Aanen D.K."/>
        </authorList>
    </citation>
    <scope>NUCLEOTIDE SEQUENCE</scope>
    <source>
        <strain evidence="2">AP01</strain>
        <tissue evidence="2">Mycelium</tissue>
    </source>
</reference>
<reference evidence="2" key="1">
    <citation type="submission" date="2020-07" db="EMBL/GenBank/DDBJ databases">
        <authorList>
            <person name="Nieuwenhuis M."/>
            <person name="Van De Peppel L.J.J."/>
        </authorList>
    </citation>
    <scope>NUCLEOTIDE SEQUENCE</scope>
    <source>
        <strain evidence="2">AP01</strain>
        <tissue evidence="2">Mycelium</tissue>
    </source>
</reference>
<evidence type="ECO:0000256" key="1">
    <source>
        <dbReference type="SAM" id="MobiDB-lite"/>
    </source>
</evidence>
<comment type="caution">
    <text evidence="2">The sequence shown here is derived from an EMBL/GenBank/DDBJ whole genome shotgun (WGS) entry which is preliminary data.</text>
</comment>
<protein>
    <submittedName>
        <fullName evidence="2">Uncharacterized protein</fullName>
    </submittedName>
</protein>
<dbReference type="AlphaFoldDB" id="A0A9P7G1U0"/>